<keyword evidence="1" id="KW-1133">Transmembrane helix</keyword>
<accession>A0A5P1EE79</accession>
<protein>
    <submittedName>
        <fullName evidence="2">Uncharacterized protein</fullName>
    </submittedName>
</protein>
<dbReference type="GO" id="GO:0005789">
    <property type="term" value="C:endoplasmic reticulum membrane"/>
    <property type="evidence" value="ECO:0007669"/>
    <property type="project" value="TreeGrafter"/>
</dbReference>
<proteinExistence type="predicted"/>
<evidence type="ECO:0000313" key="2">
    <source>
        <dbReference type="EMBL" id="ONK64205.1"/>
    </source>
</evidence>
<organism evidence="2 3">
    <name type="scientific">Asparagus officinalis</name>
    <name type="common">Garden asparagus</name>
    <dbReference type="NCBI Taxonomy" id="4686"/>
    <lineage>
        <taxon>Eukaryota</taxon>
        <taxon>Viridiplantae</taxon>
        <taxon>Streptophyta</taxon>
        <taxon>Embryophyta</taxon>
        <taxon>Tracheophyta</taxon>
        <taxon>Spermatophyta</taxon>
        <taxon>Magnoliopsida</taxon>
        <taxon>Liliopsida</taxon>
        <taxon>Asparagales</taxon>
        <taxon>Asparagaceae</taxon>
        <taxon>Asparagoideae</taxon>
        <taxon>Asparagus</taxon>
    </lineage>
</organism>
<gene>
    <name evidence="2" type="ORF">A4U43_C07F23230</name>
</gene>
<feature type="non-terminal residue" evidence="2">
    <location>
        <position position="1"/>
    </location>
</feature>
<dbReference type="PANTHER" id="PTHR23071">
    <property type="entry name" value="PHOSPHATIDYLINOSITOL GLYCAN"/>
    <property type="match status" value="1"/>
</dbReference>
<keyword evidence="1" id="KW-0472">Membrane</keyword>
<dbReference type="EMBL" id="CM007387">
    <property type="protein sequence ID" value="ONK64205.1"/>
    <property type="molecule type" value="Genomic_DNA"/>
</dbReference>
<name>A0A5P1EE79_ASPOF</name>
<reference evidence="3" key="1">
    <citation type="journal article" date="2017" name="Nat. Commun.">
        <title>The asparagus genome sheds light on the origin and evolution of a young Y chromosome.</title>
        <authorList>
            <person name="Harkess A."/>
            <person name="Zhou J."/>
            <person name="Xu C."/>
            <person name="Bowers J.E."/>
            <person name="Van der Hulst R."/>
            <person name="Ayyampalayam S."/>
            <person name="Mercati F."/>
            <person name="Riccardi P."/>
            <person name="McKain M.R."/>
            <person name="Kakrana A."/>
            <person name="Tang H."/>
            <person name="Ray J."/>
            <person name="Groenendijk J."/>
            <person name="Arikit S."/>
            <person name="Mathioni S.M."/>
            <person name="Nakano M."/>
            <person name="Shan H."/>
            <person name="Telgmann-Rauber A."/>
            <person name="Kanno A."/>
            <person name="Yue Z."/>
            <person name="Chen H."/>
            <person name="Li W."/>
            <person name="Chen Y."/>
            <person name="Xu X."/>
            <person name="Zhang Y."/>
            <person name="Luo S."/>
            <person name="Chen H."/>
            <person name="Gao J."/>
            <person name="Mao Z."/>
            <person name="Pires J.C."/>
            <person name="Luo M."/>
            <person name="Kudrna D."/>
            <person name="Wing R.A."/>
            <person name="Meyers B.C."/>
            <person name="Yi K."/>
            <person name="Kong H."/>
            <person name="Lavrijsen P."/>
            <person name="Sunseri F."/>
            <person name="Falavigna A."/>
            <person name="Ye Y."/>
            <person name="Leebens-Mack J.H."/>
            <person name="Chen G."/>
        </authorList>
    </citation>
    <scope>NUCLEOTIDE SEQUENCE [LARGE SCALE GENOMIC DNA]</scope>
    <source>
        <strain evidence="3">cv. DH0086</strain>
    </source>
</reference>
<dbReference type="PANTHER" id="PTHR23071:SF1">
    <property type="entry name" value="GPI ETHANOLAMINE PHOSPHATE TRANSFERASE 3"/>
    <property type="match status" value="1"/>
</dbReference>
<sequence>CAFDGLCYGAAFVGFEHFNIIRQGILLAIDAFGVSFILPILGLPFLVGHPH</sequence>
<dbReference type="GO" id="GO:0006506">
    <property type="term" value="P:GPI anchor biosynthetic process"/>
    <property type="evidence" value="ECO:0007669"/>
    <property type="project" value="InterPro"/>
</dbReference>
<dbReference type="Proteomes" id="UP000243459">
    <property type="component" value="Chromosome 7"/>
</dbReference>
<dbReference type="GO" id="GO:0051377">
    <property type="term" value="F:mannose-ethanolamine phosphotransferase activity"/>
    <property type="evidence" value="ECO:0007669"/>
    <property type="project" value="TreeGrafter"/>
</dbReference>
<evidence type="ECO:0000313" key="3">
    <source>
        <dbReference type="Proteomes" id="UP000243459"/>
    </source>
</evidence>
<dbReference type="InterPro" id="IPR039524">
    <property type="entry name" value="PIGO/GPI13"/>
</dbReference>
<keyword evidence="1" id="KW-0812">Transmembrane</keyword>
<feature type="transmembrane region" description="Helical" evidence="1">
    <location>
        <begin position="25"/>
        <end position="47"/>
    </location>
</feature>
<dbReference type="AlphaFoldDB" id="A0A5P1EE79"/>
<keyword evidence="3" id="KW-1185">Reference proteome</keyword>
<evidence type="ECO:0000256" key="1">
    <source>
        <dbReference type="SAM" id="Phobius"/>
    </source>
</evidence>
<dbReference type="Gramene" id="ONK64205">
    <property type="protein sequence ID" value="ONK64205"/>
    <property type="gene ID" value="A4U43_C07F23230"/>
</dbReference>